<dbReference type="EMBL" id="CP120682">
    <property type="protein sequence ID" value="WKN34699.1"/>
    <property type="molecule type" value="Genomic_DNA"/>
</dbReference>
<organism evidence="7">
    <name type="scientific">Roseihalotalea indica</name>
    <dbReference type="NCBI Taxonomy" id="2867963"/>
    <lineage>
        <taxon>Bacteria</taxon>
        <taxon>Pseudomonadati</taxon>
        <taxon>Bacteroidota</taxon>
        <taxon>Cytophagia</taxon>
        <taxon>Cytophagales</taxon>
        <taxon>Catalimonadaceae</taxon>
        <taxon>Roseihalotalea</taxon>
    </lineage>
</organism>
<reference evidence="7" key="1">
    <citation type="journal article" date="2023" name="Comput. Struct. Biotechnol. J.">
        <title>Discovery of a novel marine Bacteroidetes with a rich repertoire of carbohydrate-active enzymes.</title>
        <authorList>
            <person name="Chen B."/>
            <person name="Liu G."/>
            <person name="Chen Q."/>
            <person name="Wang H."/>
            <person name="Liu L."/>
            <person name="Tang K."/>
        </authorList>
    </citation>
    <scope>NUCLEOTIDE SEQUENCE</scope>
    <source>
        <strain evidence="7">TK19036</strain>
    </source>
</reference>
<dbReference type="PANTHER" id="PTHR39210:SF1">
    <property type="entry name" value="HEPARIN-SULFATE LYASE"/>
    <property type="match status" value="1"/>
</dbReference>
<proteinExistence type="predicted"/>
<evidence type="ECO:0000313" key="7">
    <source>
        <dbReference type="EMBL" id="WKN34699.1"/>
    </source>
</evidence>
<dbReference type="GO" id="GO:0016829">
    <property type="term" value="F:lyase activity"/>
    <property type="evidence" value="ECO:0007669"/>
    <property type="project" value="UniProtKB-KW"/>
</dbReference>
<comment type="subcellular location">
    <subcellularLocation>
        <location evidence="1">Periplasm</location>
    </subcellularLocation>
</comment>
<feature type="domain" description="Heparin-sulfate lyase N-terminal" evidence="6">
    <location>
        <begin position="69"/>
        <end position="332"/>
    </location>
</feature>
<evidence type="ECO:0000256" key="3">
    <source>
        <dbReference type="ARBA" id="ARBA00022764"/>
    </source>
</evidence>
<sequence length="643" mass="74627">MPLSWYYYRLQTMSIPEIGFRVRQYRQKQKEKKKYVGMKPNVSLLKPPARVLPLNSSFQSVTESTMNIFGQSFDYSAPIDWHLDISSQRRFPKSFAKDINIRTSEYGSAKHVWEVNRLQFLPLLALQYRQSHDEQVLQQFQQIVASWIEENPYLIGVNWYSNIEVNIRLIVWFFCWELLDVNTLMQENKAFRSFVEQQWVPTIYLHCQYSYQNPSYYSSANNHLISEYAGLFVAASFWKFAESDTWLNHAKKGLEREIIVQHSSNGINKEEAAEYIQFITDFFLIPFVVAEKTGNSFSDGYRKQLEKILGYIFTMMDVRGNIPYYGDEDDGKVAQFESGHVDNFKSLLTSGVVLFGQAAWKNKCNGWDNKNAVLFGEEGKQTFESVQTDTSNQESRAYPEEGHYFLRKQQDAKETYIHIDSAPLGFLSIAAHGHADALAFDLHVDGFPFITDSGTYTYHTDREWRDYFISTLAHNTIRINETNQAKSTGPTMWVNHYKVKPIKSLVTDAKDTIVAEHYGYRKLGVVHRRAFSFDKHQGILTIIDDVTVKKSREYSLEFPLHFHPAIHIEQTGTEKYTLSHEQARKVEIHTDPSLEIAIVRGQTDPILGWYSPSFQLKEPTNVLYATRKFSNSIQIETQIRVQS</sequence>
<dbReference type="Gene3D" id="2.70.98.70">
    <property type="match status" value="1"/>
</dbReference>
<evidence type="ECO:0000256" key="2">
    <source>
        <dbReference type="ARBA" id="ARBA00022729"/>
    </source>
</evidence>
<dbReference type="AlphaFoldDB" id="A0AA49GJA3"/>
<keyword evidence="2" id="KW-0732">Signal</keyword>
<keyword evidence="3" id="KW-0574">Periplasm</keyword>
<accession>A0AA49GJA3</accession>
<gene>
    <name evidence="7" type="ORF">K4G66_20200</name>
</gene>
<name>A0AA49GJA3_9BACT</name>
<evidence type="ECO:0000259" key="5">
    <source>
        <dbReference type="Pfam" id="PF07940"/>
    </source>
</evidence>
<protein>
    <submittedName>
        <fullName evidence="7">Alginate lyase family protein</fullName>
    </submittedName>
</protein>
<evidence type="ECO:0000259" key="6">
    <source>
        <dbReference type="Pfam" id="PF16889"/>
    </source>
</evidence>
<dbReference type="Gene3D" id="1.50.10.100">
    <property type="entry name" value="Chondroitin AC/alginate lyase"/>
    <property type="match status" value="1"/>
</dbReference>
<dbReference type="InterPro" id="IPR008929">
    <property type="entry name" value="Chondroitin_lyas"/>
</dbReference>
<evidence type="ECO:0000256" key="4">
    <source>
        <dbReference type="ARBA" id="ARBA00023239"/>
    </source>
</evidence>
<feature type="domain" description="Heparinase II/III-like C-terminal" evidence="5">
    <location>
        <begin position="392"/>
        <end position="621"/>
    </location>
</feature>
<dbReference type="GO" id="GO:0042597">
    <property type="term" value="C:periplasmic space"/>
    <property type="evidence" value="ECO:0007669"/>
    <property type="project" value="UniProtKB-SubCell"/>
</dbReference>
<dbReference type="PANTHER" id="PTHR39210">
    <property type="entry name" value="HEPARIN-SULFATE LYASE"/>
    <property type="match status" value="1"/>
</dbReference>
<evidence type="ECO:0000256" key="1">
    <source>
        <dbReference type="ARBA" id="ARBA00004418"/>
    </source>
</evidence>
<dbReference type="Pfam" id="PF16889">
    <property type="entry name" value="Hepar_II_III_N"/>
    <property type="match status" value="1"/>
</dbReference>
<dbReference type="InterPro" id="IPR012480">
    <property type="entry name" value="Hepar_II_III_C"/>
</dbReference>
<dbReference type="Pfam" id="PF07940">
    <property type="entry name" value="Hepar_II_III_C"/>
    <property type="match status" value="1"/>
</dbReference>
<dbReference type="InterPro" id="IPR031680">
    <property type="entry name" value="Hepar_II_III_N"/>
</dbReference>
<reference evidence="7" key="2">
    <citation type="journal article" date="2024" name="Antonie Van Leeuwenhoek">
        <title>Roseihalotalea indica gen. nov., sp. nov., a halophilic Bacteroidetes from mesopelagic Southwest Indian Ocean with higher carbohydrate metabolic potential.</title>
        <authorList>
            <person name="Chen B."/>
            <person name="Zhang M."/>
            <person name="Lin D."/>
            <person name="Ye J."/>
            <person name="Tang K."/>
        </authorList>
    </citation>
    <scope>NUCLEOTIDE SEQUENCE</scope>
    <source>
        <strain evidence="7">TK19036</strain>
    </source>
</reference>
<keyword evidence="4 7" id="KW-0456">Lyase</keyword>
<dbReference type="SUPFAM" id="SSF48230">
    <property type="entry name" value="Chondroitin AC/alginate lyase"/>
    <property type="match status" value="1"/>
</dbReference>